<feature type="transmembrane region" description="Helical" evidence="4">
    <location>
        <begin position="79"/>
        <end position="96"/>
    </location>
</feature>
<name>A0AAE3GYU8_9BACT</name>
<dbReference type="GO" id="GO:0009055">
    <property type="term" value="F:electron transfer activity"/>
    <property type="evidence" value="ECO:0007669"/>
    <property type="project" value="InterPro"/>
</dbReference>
<dbReference type="RefSeq" id="WP_255035503.1">
    <property type="nucleotide sequence ID" value="NZ_RJUF01000003.1"/>
</dbReference>
<evidence type="ECO:0000256" key="2">
    <source>
        <dbReference type="ARBA" id="ARBA00023004"/>
    </source>
</evidence>
<keyword evidence="4" id="KW-0472">Membrane</keyword>
<evidence type="ECO:0000256" key="1">
    <source>
        <dbReference type="ARBA" id="ARBA00022723"/>
    </source>
</evidence>
<keyword evidence="2 3" id="KW-0408">Iron</keyword>
<keyword evidence="1 3" id="KW-0479">Metal-binding</keyword>
<comment type="caution">
    <text evidence="6">The sequence shown here is derived from an EMBL/GenBank/DDBJ whole genome shotgun (WGS) entry which is preliminary data.</text>
</comment>
<protein>
    <recommendedName>
        <fullName evidence="5">Cytochrome c domain-containing protein</fullName>
    </recommendedName>
</protein>
<organism evidence="6 7">
    <name type="scientific">Lacihabitans soyangensis</name>
    <dbReference type="NCBI Taxonomy" id="869394"/>
    <lineage>
        <taxon>Bacteria</taxon>
        <taxon>Pseudomonadati</taxon>
        <taxon>Bacteroidota</taxon>
        <taxon>Cytophagia</taxon>
        <taxon>Cytophagales</taxon>
        <taxon>Leadbetterellaceae</taxon>
        <taxon>Lacihabitans</taxon>
    </lineage>
</organism>
<dbReference type="GO" id="GO:0046872">
    <property type="term" value="F:metal ion binding"/>
    <property type="evidence" value="ECO:0007669"/>
    <property type="project" value="UniProtKB-KW"/>
</dbReference>
<evidence type="ECO:0000313" key="7">
    <source>
        <dbReference type="Proteomes" id="UP001204144"/>
    </source>
</evidence>
<dbReference type="Proteomes" id="UP001204144">
    <property type="component" value="Unassembled WGS sequence"/>
</dbReference>
<feature type="transmembrane region" description="Helical" evidence="4">
    <location>
        <begin position="103"/>
        <end position="123"/>
    </location>
</feature>
<dbReference type="Gene3D" id="3.80.10.10">
    <property type="entry name" value="Ribonuclease Inhibitor"/>
    <property type="match status" value="1"/>
</dbReference>
<dbReference type="InterPro" id="IPR009056">
    <property type="entry name" value="Cyt_c-like_dom"/>
</dbReference>
<dbReference type="PROSITE" id="PS51007">
    <property type="entry name" value="CYTC"/>
    <property type="match status" value="1"/>
</dbReference>
<evidence type="ECO:0000313" key="6">
    <source>
        <dbReference type="EMBL" id="MCP9761762.1"/>
    </source>
</evidence>
<feature type="domain" description="Cytochrome c" evidence="5">
    <location>
        <begin position="121"/>
        <end position="241"/>
    </location>
</feature>
<dbReference type="GO" id="GO:0020037">
    <property type="term" value="F:heme binding"/>
    <property type="evidence" value="ECO:0007669"/>
    <property type="project" value="InterPro"/>
</dbReference>
<dbReference type="Pfam" id="PF09990">
    <property type="entry name" value="DUF2231"/>
    <property type="match status" value="1"/>
</dbReference>
<evidence type="ECO:0000259" key="5">
    <source>
        <dbReference type="PROSITE" id="PS51007"/>
    </source>
</evidence>
<dbReference type="PANTHER" id="PTHR35889:SF3">
    <property type="entry name" value="F-BOX DOMAIN-CONTAINING PROTEIN"/>
    <property type="match status" value="1"/>
</dbReference>
<dbReference type="AlphaFoldDB" id="A0AAE3GYU8"/>
<reference evidence="6 7" key="1">
    <citation type="submission" date="2018-11" db="EMBL/GenBank/DDBJ databases">
        <title>Novel bacteria species description.</title>
        <authorList>
            <person name="Han J.-H."/>
        </authorList>
    </citation>
    <scope>NUCLEOTIDE SEQUENCE [LARGE SCALE GENOMIC DNA]</scope>
    <source>
        <strain evidence="6 7">KCTC23259</strain>
    </source>
</reference>
<dbReference type="InterPro" id="IPR032675">
    <property type="entry name" value="LRR_dom_sf"/>
</dbReference>
<dbReference type="InterPro" id="IPR019251">
    <property type="entry name" value="DUF2231_TM"/>
</dbReference>
<dbReference type="InterPro" id="IPR011429">
    <property type="entry name" value="Cyt_c_Planctomycete-type"/>
</dbReference>
<dbReference type="Pfam" id="PF07635">
    <property type="entry name" value="PSCyt1"/>
    <property type="match status" value="1"/>
</dbReference>
<dbReference type="EMBL" id="RJUF01000003">
    <property type="protein sequence ID" value="MCP9761762.1"/>
    <property type="molecule type" value="Genomic_DNA"/>
</dbReference>
<sequence>MITEFIGKFHPLLVHLPIGFFLLAFFLKVISFWKNKESIDAILPIMLILSFLASVFSSITGFLLSQSGEYDVEMVDKHQWSGIAFTALILVVYFFRNNAKMGIVSWIGSTILLMVVGHLGGSLTHGEDFLSIQGEVEKARITDIQNAKVYNDLVQPILEEKCYSCHSSKKQKGNLRLDSPEFILKGGKEGKSVVPHQTEKSLISKRIFMPEGEEEHMPPKGKPQLTEAETKVLNWWIKEGASFDKLVKDFNQTPEIKAALISFQSSGNDEKGPKISNIPEKEVEAGSEQSIATLKKSGILALPVAANSNYLLINLRNIDPSDKDLEALKSLKKQIVWFNASNLKNADLLAATLGDLDEIRVLHLNKTNFSDKGMAALKNLKHLQILNLASTAVTEKGLENIKGLSELQKVYLYQSKVRFSKLKMADFPKIKLDTGGYSVPTLVTDTSLVKPPM</sequence>
<evidence type="ECO:0000256" key="4">
    <source>
        <dbReference type="SAM" id="Phobius"/>
    </source>
</evidence>
<keyword evidence="4" id="KW-0812">Transmembrane</keyword>
<evidence type="ECO:0000256" key="3">
    <source>
        <dbReference type="PROSITE-ProRule" id="PRU00433"/>
    </source>
</evidence>
<keyword evidence="7" id="KW-1185">Reference proteome</keyword>
<keyword evidence="3" id="KW-0349">Heme</keyword>
<feature type="transmembrane region" description="Helical" evidence="4">
    <location>
        <begin position="12"/>
        <end position="30"/>
    </location>
</feature>
<dbReference type="SUPFAM" id="SSF52047">
    <property type="entry name" value="RNI-like"/>
    <property type="match status" value="1"/>
</dbReference>
<dbReference type="PANTHER" id="PTHR35889">
    <property type="entry name" value="CYCLOINULO-OLIGOSACCHARIDE FRUCTANOTRANSFERASE-RELATED"/>
    <property type="match status" value="1"/>
</dbReference>
<accession>A0AAE3GYU8</accession>
<feature type="transmembrane region" description="Helical" evidence="4">
    <location>
        <begin position="42"/>
        <end position="64"/>
    </location>
</feature>
<proteinExistence type="predicted"/>
<gene>
    <name evidence="6" type="ORF">EGI31_02260</name>
</gene>
<keyword evidence="4" id="KW-1133">Transmembrane helix</keyword>